<sequence>MFELFFANSGNNFNFTVSRKRSSIVPDIKETTIIRLLEAGDERCMKMMFDTYYQALCMYVMRYLISVEDAEDIVQTVFISLWNNKRGQVFTGSLRSYLFGAVSKASLQFMRDRERMYFVEIELHIDDFLEEMSRDREVELEKMKEYLYVAIEDLPANPKKVLTAIVFNNTPYKVVAEEMGISVNTVKTYYARALQSLRKSLDGKTFCFLFLSFFSSEK</sequence>
<comment type="similarity">
    <text evidence="1">Belongs to the sigma-70 factor family. ECF subfamily.</text>
</comment>
<dbReference type="PANTHER" id="PTHR43133">
    <property type="entry name" value="RNA POLYMERASE ECF-TYPE SIGMA FACTO"/>
    <property type="match status" value="1"/>
</dbReference>
<accession>A0A7W6HZ61</accession>
<evidence type="ECO:0000256" key="1">
    <source>
        <dbReference type="ARBA" id="ARBA00010641"/>
    </source>
</evidence>
<dbReference type="InterPro" id="IPR013325">
    <property type="entry name" value="RNA_pol_sigma_r2"/>
</dbReference>
<dbReference type="InterPro" id="IPR007627">
    <property type="entry name" value="RNA_pol_sigma70_r2"/>
</dbReference>
<feature type="domain" description="RNA polymerase sigma-70 region 2" evidence="5">
    <location>
        <begin position="48"/>
        <end position="115"/>
    </location>
</feature>
<keyword evidence="4" id="KW-0804">Transcription</keyword>
<evidence type="ECO:0000313" key="7">
    <source>
        <dbReference type="EMBL" id="MBB4027345.1"/>
    </source>
</evidence>
<keyword evidence="8" id="KW-1185">Reference proteome</keyword>
<dbReference type="SUPFAM" id="SSF88659">
    <property type="entry name" value="Sigma3 and sigma4 domains of RNA polymerase sigma factors"/>
    <property type="match status" value="1"/>
</dbReference>
<dbReference type="Pfam" id="PF04542">
    <property type="entry name" value="Sigma70_r2"/>
    <property type="match status" value="1"/>
</dbReference>
<dbReference type="InterPro" id="IPR013249">
    <property type="entry name" value="RNA_pol_sigma70_r4_t2"/>
</dbReference>
<dbReference type="GO" id="GO:0003677">
    <property type="term" value="F:DNA binding"/>
    <property type="evidence" value="ECO:0007669"/>
    <property type="project" value="InterPro"/>
</dbReference>
<dbReference type="Pfam" id="PF08281">
    <property type="entry name" value="Sigma70_r4_2"/>
    <property type="match status" value="1"/>
</dbReference>
<evidence type="ECO:0000259" key="6">
    <source>
        <dbReference type="Pfam" id="PF08281"/>
    </source>
</evidence>
<dbReference type="InterPro" id="IPR014284">
    <property type="entry name" value="RNA_pol_sigma-70_dom"/>
</dbReference>
<dbReference type="CDD" id="cd06171">
    <property type="entry name" value="Sigma70_r4"/>
    <property type="match status" value="1"/>
</dbReference>
<dbReference type="SUPFAM" id="SSF88946">
    <property type="entry name" value="Sigma2 domain of RNA polymerase sigma factors"/>
    <property type="match status" value="1"/>
</dbReference>
<dbReference type="Proteomes" id="UP000546007">
    <property type="component" value="Unassembled WGS sequence"/>
</dbReference>
<name>A0A7W6HZ61_9BACT</name>
<feature type="domain" description="RNA polymerase sigma factor 70 region 4 type 2" evidence="6">
    <location>
        <begin position="145"/>
        <end position="197"/>
    </location>
</feature>
<organism evidence="7 8">
    <name type="scientific">Butyricimonas faecihominis</name>
    <dbReference type="NCBI Taxonomy" id="1472416"/>
    <lineage>
        <taxon>Bacteria</taxon>
        <taxon>Pseudomonadati</taxon>
        <taxon>Bacteroidota</taxon>
        <taxon>Bacteroidia</taxon>
        <taxon>Bacteroidales</taxon>
        <taxon>Odoribacteraceae</taxon>
        <taxon>Butyricimonas</taxon>
    </lineage>
</organism>
<dbReference type="InterPro" id="IPR013324">
    <property type="entry name" value="RNA_pol_sigma_r3/r4-like"/>
</dbReference>
<protein>
    <submittedName>
        <fullName evidence="7">RNA polymerase sigma-70 factor (ECF subfamily)</fullName>
    </submittedName>
</protein>
<reference evidence="7 8" key="1">
    <citation type="submission" date="2020-08" db="EMBL/GenBank/DDBJ databases">
        <title>Genomic Encyclopedia of Type Strains, Phase IV (KMG-IV): sequencing the most valuable type-strain genomes for metagenomic binning, comparative biology and taxonomic classification.</title>
        <authorList>
            <person name="Goeker M."/>
        </authorList>
    </citation>
    <scope>NUCLEOTIDE SEQUENCE [LARGE SCALE GENOMIC DNA]</scope>
    <source>
        <strain evidence="7 8">DSM 105721</strain>
    </source>
</reference>
<keyword evidence="3" id="KW-0731">Sigma factor</keyword>
<dbReference type="InterPro" id="IPR039425">
    <property type="entry name" value="RNA_pol_sigma-70-like"/>
</dbReference>
<dbReference type="PANTHER" id="PTHR43133:SF46">
    <property type="entry name" value="RNA POLYMERASE SIGMA-70 FACTOR ECF SUBFAMILY"/>
    <property type="match status" value="1"/>
</dbReference>
<evidence type="ECO:0000259" key="5">
    <source>
        <dbReference type="Pfam" id="PF04542"/>
    </source>
</evidence>
<dbReference type="InterPro" id="IPR036388">
    <property type="entry name" value="WH-like_DNA-bd_sf"/>
</dbReference>
<dbReference type="RefSeq" id="WP_229782999.1">
    <property type="nucleotide sequence ID" value="NZ_AP028155.1"/>
</dbReference>
<dbReference type="Gene3D" id="1.10.10.10">
    <property type="entry name" value="Winged helix-like DNA-binding domain superfamily/Winged helix DNA-binding domain"/>
    <property type="match status" value="1"/>
</dbReference>
<dbReference type="GO" id="GO:0006352">
    <property type="term" value="P:DNA-templated transcription initiation"/>
    <property type="evidence" value="ECO:0007669"/>
    <property type="project" value="InterPro"/>
</dbReference>
<dbReference type="AlphaFoldDB" id="A0A7W6HZ61"/>
<evidence type="ECO:0000313" key="8">
    <source>
        <dbReference type="Proteomes" id="UP000546007"/>
    </source>
</evidence>
<gene>
    <name evidence="7" type="ORF">GGR14_003155</name>
</gene>
<dbReference type="EMBL" id="JACIES010000009">
    <property type="protein sequence ID" value="MBB4027345.1"/>
    <property type="molecule type" value="Genomic_DNA"/>
</dbReference>
<dbReference type="GeneID" id="93102976"/>
<keyword evidence="2" id="KW-0805">Transcription regulation</keyword>
<proteinExistence type="inferred from homology"/>
<dbReference type="NCBIfam" id="TIGR02937">
    <property type="entry name" value="sigma70-ECF"/>
    <property type="match status" value="1"/>
</dbReference>
<evidence type="ECO:0000256" key="3">
    <source>
        <dbReference type="ARBA" id="ARBA00023082"/>
    </source>
</evidence>
<evidence type="ECO:0000256" key="2">
    <source>
        <dbReference type="ARBA" id="ARBA00023015"/>
    </source>
</evidence>
<comment type="caution">
    <text evidence="7">The sequence shown here is derived from an EMBL/GenBank/DDBJ whole genome shotgun (WGS) entry which is preliminary data.</text>
</comment>
<dbReference type="GO" id="GO:0016987">
    <property type="term" value="F:sigma factor activity"/>
    <property type="evidence" value="ECO:0007669"/>
    <property type="project" value="UniProtKB-KW"/>
</dbReference>
<dbReference type="Gene3D" id="1.10.1740.10">
    <property type="match status" value="1"/>
</dbReference>
<evidence type="ECO:0000256" key="4">
    <source>
        <dbReference type="ARBA" id="ARBA00023163"/>
    </source>
</evidence>